<sequence>MDDSVSTFNVPLPTTLSTGSAEITTLENDQPWTKQHNAMVQTEILDIRVGPTDFDMVADIKRGLKSENGVEKRLPTLLLYDEAGLRLFEKITYLDEYYLTNAEIEVLESYAEQIAHRIQSGSVLVELGSGNLRKVNILLQAIDRLGKDVEYYAVDLSLPELERTFSEIPTDGYKHVKCFGLHGTYDHALEWLKTSSAKDKPKTILWLGSSLGNFKRHEAAPFLAAFGDAIKPGDTMLIGIDSCKDPSRVYHAYNDKQNVTHEFILNGLKHANKLMGSEMFKLEEWEVIGEFDEEAGRHHAFVAPLKDVVIDGVEISKGERIRIEESYKYSHEEILELWERAALIENAVWPNDRGDYGLHLVSKPDVFFPTNPTVYAAQPVPTLAEWRALWKAWDAVTLQMIPEEELLSKPINLRNACIFYLGHIPTFLDIHMARATDGKATHPAHFWQIFERGIDPDVDDPEKCHAHSEIPDTWPPLGEILGHQQAVREKAETLYASGAADSNPRVARAMWLSFEHEAMHLETLLYMLVQSDRVRHPPGTTVPDFAALAKRSAATAVKNEWFSIPETDLSIGLDDSDSDRTTKRYFGWDNEKPARSTHVKSFRARARPITNGEYAAYLTKTGSTTIPASWCEKEHSREAARPADKRDSVINGFHHSTSSSLLEIVNGKYVKTVFGMVPLKYALDWPVVASYDEVHGCAQWMGGRIPTMEEARSIYQYVETSKSKEVQALGNTIPAVNGHLSNNGVDESPPSKPCPNGDSGAAACHTPNPHDHFIDLEKANVGFKHWHPVSVAEKGGKLCGQSDLGGVWEWTCTVLEKHDRFEPMELYPGYTADFFDGKHNITLGGSWATVPRIAGRKTFVNWYQRNYPYVWAGARVVTDL</sequence>
<dbReference type="Proteomes" id="UP001153331">
    <property type="component" value="Unassembled WGS sequence"/>
</dbReference>
<proteinExistence type="predicted"/>
<organism evidence="1 2">
    <name type="scientific">Boeremia exigua</name>
    <dbReference type="NCBI Taxonomy" id="749465"/>
    <lineage>
        <taxon>Eukaryota</taxon>
        <taxon>Fungi</taxon>
        <taxon>Dikarya</taxon>
        <taxon>Ascomycota</taxon>
        <taxon>Pezizomycotina</taxon>
        <taxon>Dothideomycetes</taxon>
        <taxon>Pleosporomycetidae</taxon>
        <taxon>Pleosporales</taxon>
        <taxon>Pleosporineae</taxon>
        <taxon>Didymellaceae</taxon>
        <taxon>Boeremia</taxon>
    </lineage>
</organism>
<evidence type="ECO:0000313" key="2">
    <source>
        <dbReference type="Proteomes" id="UP001153331"/>
    </source>
</evidence>
<reference evidence="1" key="1">
    <citation type="submission" date="2022-11" db="EMBL/GenBank/DDBJ databases">
        <title>Genome Sequence of Boeremia exigua.</title>
        <authorList>
            <person name="Buettner E."/>
        </authorList>
    </citation>
    <scope>NUCLEOTIDE SEQUENCE</scope>
    <source>
        <strain evidence="1">CU02</strain>
    </source>
</reference>
<dbReference type="EMBL" id="JAPHNI010000356">
    <property type="protein sequence ID" value="KAJ8112034.1"/>
    <property type="molecule type" value="Genomic_DNA"/>
</dbReference>
<comment type="caution">
    <text evidence="1">The sequence shown here is derived from an EMBL/GenBank/DDBJ whole genome shotgun (WGS) entry which is preliminary data.</text>
</comment>
<accession>A0ACC2IA51</accession>
<keyword evidence="2" id="KW-1185">Reference proteome</keyword>
<name>A0ACC2IA51_9PLEO</name>
<evidence type="ECO:0000313" key="1">
    <source>
        <dbReference type="EMBL" id="KAJ8112034.1"/>
    </source>
</evidence>
<protein>
    <submittedName>
        <fullName evidence="1">Uncharacterized protein</fullName>
    </submittedName>
</protein>
<gene>
    <name evidence="1" type="ORF">OPT61_g5509</name>
</gene>